<dbReference type="InterPro" id="IPR036955">
    <property type="entry name" value="AP2/ERF_dom_sf"/>
</dbReference>
<evidence type="ECO:0000256" key="5">
    <source>
        <dbReference type="ARBA" id="ARBA00023242"/>
    </source>
</evidence>
<dbReference type="InterPro" id="IPR044808">
    <property type="entry name" value="ERF_plant"/>
</dbReference>
<dbReference type="PROSITE" id="PS51032">
    <property type="entry name" value="AP2_ERF"/>
    <property type="match status" value="1"/>
</dbReference>
<dbReference type="SUPFAM" id="SSF54171">
    <property type="entry name" value="DNA-binding domain"/>
    <property type="match status" value="1"/>
</dbReference>
<dbReference type="AlphaFoldDB" id="A0A7N0UBD2"/>
<dbReference type="InterPro" id="IPR001471">
    <property type="entry name" value="AP2/ERF_dom"/>
</dbReference>
<dbReference type="FunFam" id="3.30.730.10:FF:000001">
    <property type="entry name" value="Ethylene-responsive transcription factor 2"/>
    <property type="match status" value="1"/>
</dbReference>
<dbReference type="GO" id="GO:0009873">
    <property type="term" value="P:ethylene-activated signaling pathway"/>
    <property type="evidence" value="ECO:0007669"/>
    <property type="project" value="InterPro"/>
</dbReference>
<feature type="compositionally biased region" description="Polar residues" evidence="6">
    <location>
        <begin position="117"/>
        <end position="126"/>
    </location>
</feature>
<organism evidence="8 9">
    <name type="scientific">Kalanchoe fedtschenkoi</name>
    <name type="common">Lavender scallops</name>
    <name type="synonym">South American air plant</name>
    <dbReference type="NCBI Taxonomy" id="63787"/>
    <lineage>
        <taxon>Eukaryota</taxon>
        <taxon>Viridiplantae</taxon>
        <taxon>Streptophyta</taxon>
        <taxon>Embryophyta</taxon>
        <taxon>Tracheophyta</taxon>
        <taxon>Spermatophyta</taxon>
        <taxon>Magnoliopsida</taxon>
        <taxon>eudicotyledons</taxon>
        <taxon>Gunneridae</taxon>
        <taxon>Pentapetalae</taxon>
        <taxon>Saxifragales</taxon>
        <taxon>Crassulaceae</taxon>
        <taxon>Kalanchoe</taxon>
    </lineage>
</organism>
<dbReference type="GO" id="GO:0005634">
    <property type="term" value="C:nucleus"/>
    <property type="evidence" value="ECO:0007669"/>
    <property type="project" value="UniProtKB-SubCell"/>
</dbReference>
<dbReference type="PANTHER" id="PTHR31190">
    <property type="entry name" value="DNA-BINDING DOMAIN"/>
    <property type="match status" value="1"/>
</dbReference>
<dbReference type="PRINTS" id="PR00367">
    <property type="entry name" value="ETHRSPELEMNT"/>
</dbReference>
<sequence>MLSDYSQAREMSAMVTALTHVVSGQRPTSEQWLYPTSPLYAASERQSGFASWSPSGSSSGQKRSRMEQQSRPSAATPPDDKNTVQRHHRISTAGFASSSSPPPSSAAAAVSATQATQMPTPGSATTAEDEGERRRRRYRGVRQRPWGKWAAEIRDPQKAARVWLGTFDTAEAAARAYDEAALRFRGNRAKLNFPENVRSMPPPPSASTRVPISSGPATIRPPDYARPQLQFQRQQELGDYAQYSQLLQGGSSSTSLLDQFALSHLQPPTTTAATAFGSSFSGAYPQTSGNEQSEWGFHGWSGDAGGGSSGREVSSKPSPPTSTWTEENQYPNSSG</sequence>
<dbReference type="GO" id="GO:0003700">
    <property type="term" value="F:DNA-binding transcription factor activity"/>
    <property type="evidence" value="ECO:0007669"/>
    <property type="project" value="InterPro"/>
</dbReference>
<evidence type="ECO:0000256" key="6">
    <source>
        <dbReference type="SAM" id="MobiDB-lite"/>
    </source>
</evidence>
<dbReference type="Pfam" id="PF00847">
    <property type="entry name" value="AP2"/>
    <property type="match status" value="1"/>
</dbReference>
<feature type="region of interest" description="Disordered" evidence="6">
    <location>
        <begin position="43"/>
        <end position="141"/>
    </location>
</feature>
<evidence type="ECO:0000256" key="1">
    <source>
        <dbReference type="ARBA" id="ARBA00004123"/>
    </source>
</evidence>
<keyword evidence="4" id="KW-0804">Transcription</keyword>
<evidence type="ECO:0000259" key="7">
    <source>
        <dbReference type="PROSITE" id="PS51032"/>
    </source>
</evidence>
<keyword evidence="5" id="KW-0539">Nucleus</keyword>
<feature type="compositionally biased region" description="Polar residues" evidence="6">
    <location>
        <begin position="284"/>
        <end position="293"/>
    </location>
</feature>
<dbReference type="Gramene" id="Kaladp0059s0214.1.v1.1">
    <property type="protein sequence ID" value="Kaladp0059s0214.1.v1.1"/>
    <property type="gene ID" value="Kaladp0059s0214.v1.1"/>
</dbReference>
<dbReference type="Gene3D" id="3.30.730.10">
    <property type="entry name" value="AP2/ERF domain"/>
    <property type="match status" value="1"/>
</dbReference>
<name>A0A7N0UBD2_KALFE</name>
<feature type="region of interest" description="Disordered" evidence="6">
    <location>
        <begin position="194"/>
        <end position="223"/>
    </location>
</feature>
<keyword evidence="3" id="KW-0238">DNA-binding</keyword>
<reference evidence="8" key="1">
    <citation type="submission" date="2021-01" db="UniProtKB">
        <authorList>
            <consortium name="EnsemblPlants"/>
        </authorList>
    </citation>
    <scope>IDENTIFICATION</scope>
</reference>
<keyword evidence="2" id="KW-0805">Transcription regulation</keyword>
<evidence type="ECO:0000256" key="4">
    <source>
        <dbReference type="ARBA" id="ARBA00023163"/>
    </source>
</evidence>
<dbReference type="PANTHER" id="PTHR31190:SF473">
    <property type="entry name" value="OS05G0437100 PROTEIN"/>
    <property type="match status" value="1"/>
</dbReference>
<protein>
    <recommendedName>
        <fullName evidence="7">AP2/ERF domain-containing protein</fullName>
    </recommendedName>
</protein>
<feature type="region of interest" description="Disordered" evidence="6">
    <location>
        <begin position="279"/>
        <end position="335"/>
    </location>
</feature>
<accession>A0A7N0UBD2</accession>
<feature type="compositionally biased region" description="Polar residues" evidence="6">
    <location>
        <begin position="326"/>
        <end position="335"/>
    </location>
</feature>
<feature type="compositionally biased region" description="Low complexity" evidence="6">
    <location>
        <begin position="47"/>
        <end position="61"/>
    </location>
</feature>
<evidence type="ECO:0000313" key="9">
    <source>
        <dbReference type="Proteomes" id="UP000594263"/>
    </source>
</evidence>
<feature type="domain" description="AP2/ERF" evidence="7">
    <location>
        <begin position="137"/>
        <end position="194"/>
    </location>
</feature>
<dbReference type="EnsemblPlants" id="Kaladp0059s0214.1.v1.1">
    <property type="protein sequence ID" value="Kaladp0059s0214.1.v1.1"/>
    <property type="gene ID" value="Kaladp0059s0214.v1.1"/>
</dbReference>
<dbReference type="Proteomes" id="UP000594263">
    <property type="component" value="Unplaced"/>
</dbReference>
<dbReference type="CDD" id="cd00018">
    <property type="entry name" value="AP2"/>
    <property type="match status" value="1"/>
</dbReference>
<evidence type="ECO:0000256" key="3">
    <source>
        <dbReference type="ARBA" id="ARBA00023125"/>
    </source>
</evidence>
<feature type="compositionally biased region" description="Low complexity" evidence="6">
    <location>
        <begin position="91"/>
        <end position="116"/>
    </location>
</feature>
<evidence type="ECO:0000313" key="8">
    <source>
        <dbReference type="EnsemblPlants" id="Kaladp0059s0214.1.v1.1"/>
    </source>
</evidence>
<comment type="subcellular location">
    <subcellularLocation>
        <location evidence="1">Nucleus</location>
    </subcellularLocation>
</comment>
<proteinExistence type="predicted"/>
<dbReference type="SMART" id="SM00380">
    <property type="entry name" value="AP2"/>
    <property type="match status" value="1"/>
</dbReference>
<keyword evidence="9" id="KW-1185">Reference proteome</keyword>
<evidence type="ECO:0000256" key="2">
    <source>
        <dbReference type="ARBA" id="ARBA00023015"/>
    </source>
</evidence>
<dbReference type="InterPro" id="IPR016177">
    <property type="entry name" value="DNA-bd_dom_sf"/>
</dbReference>
<dbReference type="GO" id="GO:0003677">
    <property type="term" value="F:DNA binding"/>
    <property type="evidence" value="ECO:0007669"/>
    <property type="project" value="UniProtKB-KW"/>
</dbReference>